<name>A0A382IWH5_9ZZZZ</name>
<sequence length="31" mass="3373">MKYVHNKENPGSKDLRVRTVSKTVLAGSGSL</sequence>
<organism evidence="1">
    <name type="scientific">marine metagenome</name>
    <dbReference type="NCBI Taxonomy" id="408172"/>
    <lineage>
        <taxon>unclassified sequences</taxon>
        <taxon>metagenomes</taxon>
        <taxon>ecological metagenomes</taxon>
    </lineage>
</organism>
<accession>A0A382IWH5</accession>
<evidence type="ECO:0000313" key="1">
    <source>
        <dbReference type="EMBL" id="SVC03512.1"/>
    </source>
</evidence>
<protein>
    <submittedName>
        <fullName evidence="1">Uncharacterized protein</fullName>
    </submittedName>
</protein>
<dbReference type="EMBL" id="UINC01069831">
    <property type="protein sequence ID" value="SVC03512.1"/>
    <property type="molecule type" value="Genomic_DNA"/>
</dbReference>
<gene>
    <name evidence="1" type="ORF">METZ01_LOCUS256366</name>
</gene>
<proteinExistence type="predicted"/>
<dbReference type="AlphaFoldDB" id="A0A382IWH5"/>
<reference evidence="1" key="1">
    <citation type="submission" date="2018-05" db="EMBL/GenBank/DDBJ databases">
        <authorList>
            <person name="Lanie J.A."/>
            <person name="Ng W.-L."/>
            <person name="Kazmierczak K.M."/>
            <person name="Andrzejewski T.M."/>
            <person name="Davidsen T.M."/>
            <person name="Wayne K.J."/>
            <person name="Tettelin H."/>
            <person name="Glass J.I."/>
            <person name="Rusch D."/>
            <person name="Podicherti R."/>
            <person name="Tsui H.-C.T."/>
            <person name="Winkler M.E."/>
        </authorList>
    </citation>
    <scope>NUCLEOTIDE SEQUENCE</scope>
</reference>